<dbReference type="Pfam" id="PF00593">
    <property type="entry name" value="TonB_dep_Rec_b-barrel"/>
    <property type="match status" value="1"/>
</dbReference>
<dbReference type="PANTHER" id="PTHR32552:SF81">
    <property type="entry name" value="TONB-DEPENDENT OUTER MEMBRANE RECEPTOR"/>
    <property type="match status" value="1"/>
</dbReference>
<keyword evidence="3 12" id="KW-1134">Transmembrane beta strand</keyword>
<evidence type="ECO:0000256" key="2">
    <source>
        <dbReference type="ARBA" id="ARBA00022448"/>
    </source>
</evidence>
<evidence type="ECO:0000256" key="15">
    <source>
        <dbReference type="SAM" id="SignalP"/>
    </source>
</evidence>
<dbReference type="EMBL" id="JALMLT010000002">
    <property type="protein sequence ID" value="MDT8759281.1"/>
    <property type="molecule type" value="Genomic_DNA"/>
</dbReference>
<dbReference type="InterPro" id="IPR012910">
    <property type="entry name" value="Plug_dom"/>
</dbReference>
<keyword evidence="8" id="KW-0406">Ion transport</keyword>
<keyword evidence="6 15" id="KW-0732">Signal</keyword>
<proteinExistence type="inferred from homology"/>
<organism evidence="18">
    <name type="scientific">Sphingomonas psychrotolerans</name>
    <dbReference type="NCBI Taxonomy" id="1327635"/>
    <lineage>
        <taxon>Bacteria</taxon>
        <taxon>Pseudomonadati</taxon>
        <taxon>Pseudomonadota</taxon>
        <taxon>Alphaproteobacteria</taxon>
        <taxon>Sphingomonadales</taxon>
        <taxon>Sphingomonadaceae</taxon>
        <taxon>Sphingomonas</taxon>
    </lineage>
</organism>
<dbReference type="PROSITE" id="PS52016">
    <property type="entry name" value="TONB_DEPENDENT_REC_3"/>
    <property type="match status" value="1"/>
</dbReference>
<reference evidence="18" key="1">
    <citation type="submission" date="2022-04" db="EMBL/GenBank/DDBJ databases">
        <title>Tomato heritable bacteria conferring resistance against bacterial wilt.</title>
        <authorList>
            <person name="Yin J."/>
        </authorList>
    </citation>
    <scope>NUCLEOTIDE SEQUENCE</scope>
    <source>
        <strain evidence="18">Cra20</strain>
    </source>
</reference>
<evidence type="ECO:0000256" key="6">
    <source>
        <dbReference type="ARBA" id="ARBA00022729"/>
    </source>
</evidence>
<dbReference type="InterPro" id="IPR010917">
    <property type="entry name" value="TonB_rcpt_CS"/>
</dbReference>
<keyword evidence="5 12" id="KW-0812">Transmembrane</keyword>
<sequence length="780" mass="83627">MSRLKSARTILHAGAAFAALSAAPAFAQDAGSAAPVEAQAEDAQGYDGEIVVTARRREETLRDVPIAVTAITGEQLEAAGALDITDISNSAPNVTLEVSRGTNSTLSAFIRGVGQQDPVAGFEAGVGLYLDDVYLNRPQAAVLDIYDVERIEVLRGPQGTLYGRNTIGGAVKYVTRRLGDTPTLKLRGTYGSYNQIDAVVSASAPIGNSGLRVGAAYARLTRDGFGENLTTGEDNYDKDLWAARGTIEFEPSASAFFRVSGDYTKDTSQPRGGHRLIPGIVSGAPILDDVYDTRAGLVSPAQEVEAWGVTGLMELKPSDWLTFRSITAYRKDDSATPIDFDSLAAVQVDVPAFYNNKQFSQEAQLLVDTGGFSGLLGVYYLDAEARTVFDVRLPGGVTALTFGNVFTDTVAIFGDFTYDIGDMFSVSAGGRYTWDQRQSTILRRTYLGGGSPFFGGTGTLFATTSDFRGKADFAQFTPRASISFKPSADHNIYASWAKGFKGGGFDPRGQSTACRTPSGGLCTPQQVYDFLAFDPEKVTTYEIGYKAGLFDHRVNLALAAFQSDYTDVQVPGSIGTTVNGQQTFIGVTTNAGKARIKGVEFEGNLVASRNLGAPGGTLNLSWTVGYLDAKYLNFIDSRGIDVANRRKIQNTPDLTASGTLSYSIPVGEGSLSASTTVAYRGDSQQFELRTPMLDQPAYILLDANLVWDIDQTFSIGVHGRNLTNKRYIVSGYNFLAQNPDTGEFLRTPAGAYVPTLGTEGVLTAYYGNPRQVFVTGTIKF</sequence>
<comment type="caution">
    <text evidence="18">The sequence shown here is derived from an EMBL/GenBank/DDBJ whole genome shotgun (WGS) entry which is preliminary data.</text>
</comment>
<feature type="chain" id="PRO_5046707740" evidence="15">
    <location>
        <begin position="28"/>
        <end position="780"/>
    </location>
</feature>
<dbReference type="PANTHER" id="PTHR32552">
    <property type="entry name" value="FERRICHROME IRON RECEPTOR-RELATED"/>
    <property type="match status" value="1"/>
</dbReference>
<evidence type="ECO:0000256" key="9">
    <source>
        <dbReference type="ARBA" id="ARBA00023077"/>
    </source>
</evidence>
<dbReference type="SUPFAM" id="SSF56935">
    <property type="entry name" value="Porins"/>
    <property type="match status" value="1"/>
</dbReference>
<feature type="domain" description="TonB-dependent receptor plug" evidence="17">
    <location>
        <begin position="61"/>
        <end position="170"/>
    </location>
</feature>
<dbReference type="CDD" id="cd01347">
    <property type="entry name" value="ligand_gated_channel"/>
    <property type="match status" value="1"/>
</dbReference>
<comment type="subcellular location">
    <subcellularLocation>
        <location evidence="1 12">Cell outer membrane</location>
        <topology evidence="1 12">Multi-pass membrane protein</topology>
    </subcellularLocation>
</comment>
<feature type="signal peptide" evidence="15">
    <location>
        <begin position="1"/>
        <end position="27"/>
    </location>
</feature>
<keyword evidence="2 12" id="KW-0813">Transport</keyword>
<evidence type="ECO:0000256" key="14">
    <source>
        <dbReference type="RuleBase" id="RU003357"/>
    </source>
</evidence>
<evidence type="ECO:0000259" key="17">
    <source>
        <dbReference type="Pfam" id="PF07715"/>
    </source>
</evidence>
<evidence type="ECO:0000256" key="12">
    <source>
        <dbReference type="PROSITE-ProRule" id="PRU01360"/>
    </source>
</evidence>
<keyword evidence="9 14" id="KW-0798">TonB box</keyword>
<feature type="short sequence motif" description="TonB C-terminal box" evidence="13">
    <location>
        <begin position="763"/>
        <end position="780"/>
    </location>
</feature>
<evidence type="ECO:0000256" key="13">
    <source>
        <dbReference type="PROSITE-ProRule" id="PRU10144"/>
    </source>
</evidence>
<accession>A0ABU3N4W0</accession>
<evidence type="ECO:0000256" key="5">
    <source>
        <dbReference type="ARBA" id="ARBA00022692"/>
    </source>
</evidence>
<keyword evidence="10 12" id="KW-0472">Membrane</keyword>
<protein>
    <submittedName>
        <fullName evidence="18">TonB-dependent receptor</fullName>
    </submittedName>
</protein>
<dbReference type="InterPro" id="IPR000531">
    <property type="entry name" value="Beta-barrel_TonB"/>
</dbReference>
<dbReference type="Pfam" id="PF07715">
    <property type="entry name" value="Plug"/>
    <property type="match status" value="1"/>
</dbReference>
<evidence type="ECO:0000259" key="16">
    <source>
        <dbReference type="Pfam" id="PF00593"/>
    </source>
</evidence>
<evidence type="ECO:0000256" key="3">
    <source>
        <dbReference type="ARBA" id="ARBA00022452"/>
    </source>
</evidence>
<evidence type="ECO:0000313" key="18">
    <source>
        <dbReference type="EMBL" id="MDT8759281.1"/>
    </source>
</evidence>
<dbReference type="PROSITE" id="PS51318">
    <property type="entry name" value="TAT"/>
    <property type="match status" value="1"/>
</dbReference>
<dbReference type="PROSITE" id="PS01156">
    <property type="entry name" value="TONB_DEPENDENT_REC_2"/>
    <property type="match status" value="1"/>
</dbReference>
<dbReference type="InterPro" id="IPR006311">
    <property type="entry name" value="TAT_signal"/>
</dbReference>
<dbReference type="InterPro" id="IPR039426">
    <property type="entry name" value="TonB-dep_rcpt-like"/>
</dbReference>
<keyword evidence="11 12" id="KW-0998">Cell outer membrane</keyword>
<evidence type="ECO:0000256" key="8">
    <source>
        <dbReference type="ARBA" id="ARBA00023065"/>
    </source>
</evidence>
<evidence type="ECO:0000256" key="1">
    <source>
        <dbReference type="ARBA" id="ARBA00004571"/>
    </source>
</evidence>
<comment type="similarity">
    <text evidence="12 14">Belongs to the TonB-dependent receptor family.</text>
</comment>
<gene>
    <name evidence="18" type="ORF">MZO42_11285</name>
</gene>
<evidence type="ECO:0000256" key="7">
    <source>
        <dbReference type="ARBA" id="ARBA00023004"/>
    </source>
</evidence>
<feature type="domain" description="TonB-dependent receptor-like beta-barrel" evidence="16">
    <location>
        <begin position="238"/>
        <end position="722"/>
    </location>
</feature>
<evidence type="ECO:0000256" key="11">
    <source>
        <dbReference type="ARBA" id="ARBA00023237"/>
    </source>
</evidence>
<name>A0ABU3N4W0_9SPHN</name>
<dbReference type="Gene3D" id="2.40.170.20">
    <property type="entry name" value="TonB-dependent receptor, beta-barrel domain"/>
    <property type="match status" value="1"/>
</dbReference>
<keyword evidence="18" id="KW-0675">Receptor</keyword>
<dbReference type="InterPro" id="IPR036942">
    <property type="entry name" value="Beta-barrel_TonB_sf"/>
</dbReference>
<keyword evidence="4" id="KW-0410">Iron transport</keyword>
<keyword evidence="7" id="KW-0408">Iron</keyword>
<evidence type="ECO:0000256" key="10">
    <source>
        <dbReference type="ARBA" id="ARBA00023136"/>
    </source>
</evidence>
<evidence type="ECO:0000256" key="4">
    <source>
        <dbReference type="ARBA" id="ARBA00022496"/>
    </source>
</evidence>